<dbReference type="Proteomes" id="UP000265800">
    <property type="component" value="Unassembled WGS sequence"/>
</dbReference>
<dbReference type="AlphaFoldDB" id="A0A399ECK2"/>
<protein>
    <submittedName>
        <fullName evidence="1">Uncharacterized protein</fullName>
    </submittedName>
</protein>
<accession>A0A399ECK2</accession>
<sequence length="123" mass="13293">MTPPRPHQANRALVLLLSLALLVVSLELGLRGVLMYSVVGPDELSRFNLANLCALDHQGQPREGNHSVEHGPLCFVHLLPADGLAPAQGRFAQSRFVRFLLIESALVRDAFVQNLAARGPPAA</sequence>
<reference evidence="1 2" key="1">
    <citation type="submission" date="2018-08" db="EMBL/GenBank/DDBJ databases">
        <title>Meiothermus luteus KCTC 52599 genome sequencing project.</title>
        <authorList>
            <person name="Da Costa M.S."/>
            <person name="Albuquerque L."/>
            <person name="Raposo P."/>
            <person name="Froufe H.J.C."/>
            <person name="Barroso C.S."/>
            <person name="Egas C."/>
        </authorList>
    </citation>
    <scope>NUCLEOTIDE SEQUENCE [LARGE SCALE GENOMIC DNA]</scope>
    <source>
        <strain evidence="1 2">KCTC 52599</strain>
    </source>
</reference>
<gene>
    <name evidence="1" type="ORF">Mlute_02512</name>
</gene>
<name>A0A399ECK2_9DEIN</name>
<dbReference type="OrthoDB" id="27388at2"/>
<evidence type="ECO:0000313" key="2">
    <source>
        <dbReference type="Proteomes" id="UP000265800"/>
    </source>
</evidence>
<keyword evidence="2" id="KW-1185">Reference proteome</keyword>
<comment type="caution">
    <text evidence="1">The sequence shown here is derived from an EMBL/GenBank/DDBJ whole genome shotgun (WGS) entry which is preliminary data.</text>
</comment>
<organism evidence="1 2">
    <name type="scientific">Meiothermus luteus</name>
    <dbReference type="NCBI Taxonomy" id="2026184"/>
    <lineage>
        <taxon>Bacteria</taxon>
        <taxon>Thermotogati</taxon>
        <taxon>Deinococcota</taxon>
        <taxon>Deinococci</taxon>
        <taxon>Thermales</taxon>
        <taxon>Thermaceae</taxon>
        <taxon>Meiothermus</taxon>
    </lineage>
</organism>
<dbReference type="EMBL" id="QWKZ01000112">
    <property type="protein sequence ID" value="RIH82374.1"/>
    <property type="molecule type" value="Genomic_DNA"/>
</dbReference>
<proteinExistence type="predicted"/>
<evidence type="ECO:0000313" key="1">
    <source>
        <dbReference type="EMBL" id="RIH82374.1"/>
    </source>
</evidence>
<dbReference type="RefSeq" id="WP_119361028.1">
    <property type="nucleotide sequence ID" value="NZ_QWKZ01000112.1"/>
</dbReference>